<keyword evidence="10 13" id="KW-0411">Iron-sulfur</keyword>
<evidence type="ECO:0000313" key="15">
    <source>
        <dbReference type="EMBL" id="TCP90138.1"/>
    </source>
</evidence>
<name>A0A4R2SZQ0_9PAST</name>
<keyword evidence="8 13" id="KW-0269">Exonuclease</keyword>
<evidence type="ECO:0000256" key="5">
    <source>
        <dbReference type="ARBA" id="ARBA00022722"/>
    </source>
</evidence>
<dbReference type="InterPro" id="IPR051827">
    <property type="entry name" value="Cas4_exonuclease"/>
</dbReference>
<evidence type="ECO:0000256" key="4">
    <source>
        <dbReference type="ARBA" id="ARBA00020049"/>
    </source>
</evidence>
<keyword evidence="9 13" id="KW-0408">Iron</keyword>
<dbReference type="GO" id="GO:0051607">
    <property type="term" value="P:defense response to virus"/>
    <property type="evidence" value="ECO:0007669"/>
    <property type="project" value="UniProtKB-KW"/>
</dbReference>
<dbReference type="InterPro" id="IPR013343">
    <property type="entry name" value="CRISPR-assoc_prot_Cas4"/>
</dbReference>
<comment type="cofactor">
    <cofactor evidence="1">
        <name>[4Fe-4S] cluster</name>
        <dbReference type="ChEBI" id="CHEBI:49883"/>
    </cofactor>
</comment>
<dbReference type="PANTHER" id="PTHR36531:SF6">
    <property type="entry name" value="DNA REPLICATION ATP-DEPENDENT HELICASE_NUCLEASE DNA2"/>
    <property type="match status" value="1"/>
</dbReference>
<proteinExistence type="inferred from homology"/>
<dbReference type="GO" id="GO:0004527">
    <property type="term" value="F:exonuclease activity"/>
    <property type="evidence" value="ECO:0007669"/>
    <property type="project" value="UniProtKB-KW"/>
</dbReference>
<evidence type="ECO:0000256" key="8">
    <source>
        <dbReference type="ARBA" id="ARBA00022839"/>
    </source>
</evidence>
<sequence>MRMTDLQNSTEILPLAKPSLSNDKRLISLSALQHYAFCPRQCALIHNEQAWAENFLTAQGRALHERVDSGEPEVRKGIRFERTVHVSAEKLGISSILDLVERNLKTDELKPVEYKRGKPKPDPMDEIQLCAQALCLEEMTGQTINEGALWYMQTCHRLPITFSPELRAKTLAIIDQVRSLLNSGKTPAPEYGKRCKACSLFDLCQPQLLEKDRSKRYVERLFGED</sequence>
<evidence type="ECO:0000313" key="16">
    <source>
        <dbReference type="Proteomes" id="UP000295763"/>
    </source>
</evidence>
<dbReference type="CDD" id="cd09637">
    <property type="entry name" value="Cas4_I-A_I-B_I-C_I-D_II-B"/>
    <property type="match status" value="1"/>
</dbReference>
<organism evidence="15 16">
    <name type="scientific">Cricetibacter osteomyelitidis</name>
    <dbReference type="NCBI Taxonomy" id="1521931"/>
    <lineage>
        <taxon>Bacteria</taxon>
        <taxon>Pseudomonadati</taxon>
        <taxon>Pseudomonadota</taxon>
        <taxon>Gammaproteobacteria</taxon>
        <taxon>Pasteurellales</taxon>
        <taxon>Pasteurellaceae</taxon>
        <taxon>Cricetibacter</taxon>
    </lineage>
</organism>
<keyword evidence="12 13" id="KW-0464">Manganese</keyword>
<evidence type="ECO:0000256" key="10">
    <source>
        <dbReference type="ARBA" id="ARBA00023014"/>
    </source>
</evidence>
<comment type="function">
    <text evidence="13">CRISPR (clustered regularly interspaced short palindromic repeat) is an adaptive immune system that provides protection against mobile genetic elements (viruses, transposable elements and conjugative plasmids). CRISPR clusters contain sequences complementary to antecedent mobile elements and target invading nucleic acids. CRISPR clusters are transcribed and processed into CRISPR RNA (crRNA).</text>
</comment>
<dbReference type="EC" id="3.1.12.1" evidence="3 13"/>
<comment type="cofactor">
    <cofactor evidence="13">
        <name>Mg(2+)</name>
        <dbReference type="ChEBI" id="CHEBI:18420"/>
    </cofactor>
    <cofactor evidence="13">
        <name>Mn(2+)</name>
        <dbReference type="ChEBI" id="CHEBI:29035"/>
    </cofactor>
    <text evidence="13">Mg(2+) or Mn(2+) required for ssDNA cleavage activity.</text>
</comment>
<dbReference type="GO" id="GO:0051536">
    <property type="term" value="F:iron-sulfur cluster binding"/>
    <property type="evidence" value="ECO:0007669"/>
    <property type="project" value="UniProtKB-KW"/>
</dbReference>
<comment type="caution">
    <text evidence="15">The sequence shown here is derived from an EMBL/GenBank/DDBJ whole genome shotgun (WGS) entry which is preliminary data.</text>
</comment>
<reference evidence="15 16" key="1">
    <citation type="submission" date="2019-03" db="EMBL/GenBank/DDBJ databases">
        <title>Genomic Encyclopedia of Type Strains, Phase IV (KMG-IV): sequencing the most valuable type-strain genomes for metagenomic binning, comparative biology and taxonomic classification.</title>
        <authorList>
            <person name="Goeker M."/>
        </authorList>
    </citation>
    <scope>NUCLEOTIDE SEQUENCE [LARGE SCALE GENOMIC DNA]</scope>
    <source>
        <strain evidence="15 16">DSM 28404</strain>
    </source>
</reference>
<dbReference type="GO" id="GO:0046872">
    <property type="term" value="F:metal ion binding"/>
    <property type="evidence" value="ECO:0007669"/>
    <property type="project" value="UniProtKB-KW"/>
</dbReference>
<keyword evidence="6 13" id="KW-0479">Metal-binding</keyword>
<keyword evidence="7 13" id="KW-0378">Hydrolase</keyword>
<accession>A0A4R2SZQ0</accession>
<protein>
    <recommendedName>
        <fullName evidence="4 13">CRISPR-associated exonuclease Cas4</fullName>
        <ecNumber evidence="3 13">3.1.12.1</ecNumber>
    </recommendedName>
</protein>
<evidence type="ECO:0000256" key="1">
    <source>
        <dbReference type="ARBA" id="ARBA00001966"/>
    </source>
</evidence>
<dbReference type="NCBIfam" id="TIGR00372">
    <property type="entry name" value="cas4"/>
    <property type="match status" value="1"/>
</dbReference>
<keyword evidence="16" id="KW-1185">Reference proteome</keyword>
<dbReference type="Pfam" id="PF01930">
    <property type="entry name" value="Cas_Cas4"/>
    <property type="match status" value="1"/>
</dbReference>
<evidence type="ECO:0000256" key="7">
    <source>
        <dbReference type="ARBA" id="ARBA00022801"/>
    </source>
</evidence>
<dbReference type="PANTHER" id="PTHR36531">
    <property type="entry name" value="CRISPR-ASSOCIATED EXONUCLEASE CAS4"/>
    <property type="match status" value="1"/>
</dbReference>
<dbReference type="Gene3D" id="3.90.320.10">
    <property type="match status" value="1"/>
</dbReference>
<evidence type="ECO:0000256" key="13">
    <source>
        <dbReference type="RuleBase" id="RU365022"/>
    </source>
</evidence>
<evidence type="ECO:0000256" key="9">
    <source>
        <dbReference type="ARBA" id="ARBA00023004"/>
    </source>
</evidence>
<evidence type="ECO:0000256" key="2">
    <source>
        <dbReference type="ARBA" id="ARBA00009189"/>
    </source>
</evidence>
<evidence type="ECO:0000256" key="12">
    <source>
        <dbReference type="ARBA" id="ARBA00023211"/>
    </source>
</evidence>
<feature type="domain" description="DUF83" evidence="14">
    <location>
        <begin position="30"/>
        <end position="205"/>
    </location>
</feature>
<comment type="similarity">
    <text evidence="2 13">Belongs to the CRISPR-associated exonuclease Cas4 family.</text>
</comment>
<keyword evidence="11 13" id="KW-0051">Antiviral defense</keyword>
<dbReference type="InterPro" id="IPR022765">
    <property type="entry name" value="Dna2/Cas4_DUF83"/>
</dbReference>
<evidence type="ECO:0000256" key="6">
    <source>
        <dbReference type="ARBA" id="ARBA00022723"/>
    </source>
</evidence>
<evidence type="ECO:0000259" key="14">
    <source>
        <dbReference type="Pfam" id="PF01930"/>
    </source>
</evidence>
<dbReference type="AlphaFoldDB" id="A0A4R2SZQ0"/>
<dbReference type="InterPro" id="IPR011604">
    <property type="entry name" value="PDDEXK-like_dom_sf"/>
</dbReference>
<comment type="cofactor">
    <cofactor evidence="13">
        <name>iron-sulfur cluster</name>
        <dbReference type="ChEBI" id="CHEBI:30408"/>
    </cofactor>
</comment>
<dbReference type="Proteomes" id="UP000295763">
    <property type="component" value="Unassembled WGS sequence"/>
</dbReference>
<evidence type="ECO:0000256" key="11">
    <source>
        <dbReference type="ARBA" id="ARBA00023118"/>
    </source>
</evidence>
<dbReference type="EMBL" id="SLYB01000040">
    <property type="protein sequence ID" value="TCP90138.1"/>
    <property type="molecule type" value="Genomic_DNA"/>
</dbReference>
<gene>
    <name evidence="15" type="ORF">EDC44_1404</name>
</gene>
<evidence type="ECO:0000256" key="3">
    <source>
        <dbReference type="ARBA" id="ARBA00012768"/>
    </source>
</evidence>
<keyword evidence="5 13" id="KW-0540">Nuclease</keyword>